<evidence type="ECO:0000313" key="3">
    <source>
        <dbReference type="Proteomes" id="UP000270094"/>
    </source>
</evidence>
<dbReference type="OrthoDB" id="6157510at2759"/>
<feature type="transmembrane region" description="Helical" evidence="1">
    <location>
        <begin position="50"/>
        <end position="72"/>
    </location>
</feature>
<dbReference type="PANTHER" id="PTHR33444">
    <property type="entry name" value="SI:DKEY-19B23.12-RELATED"/>
    <property type="match status" value="1"/>
</dbReference>
<reference evidence="2 3" key="1">
    <citation type="submission" date="2018-11" db="EMBL/GenBank/DDBJ databases">
        <authorList>
            <consortium name="Pathogen Informatics"/>
        </authorList>
    </citation>
    <scope>NUCLEOTIDE SEQUENCE [LARGE SCALE GENOMIC DNA]</scope>
</reference>
<dbReference type="EMBL" id="UYYB01009095">
    <property type="protein sequence ID" value="VDM68525.1"/>
    <property type="molecule type" value="Genomic_DNA"/>
</dbReference>
<dbReference type="PANTHER" id="PTHR33444:SF2">
    <property type="entry name" value="MARVEL DOMAIN-CONTAINING PROTEIN"/>
    <property type="match status" value="1"/>
</dbReference>
<accession>A0A3P7KB54</accession>
<gene>
    <name evidence="2" type="ORF">SVUK_LOCUS3523</name>
</gene>
<name>A0A3P7KB54_STRVU</name>
<evidence type="ECO:0000313" key="2">
    <source>
        <dbReference type="EMBL" id="VDM68525.1"/>
    </source>
</evidence>
<dbReference type="InterPro" id="IPR040350">
    <property type="entry name" value="TMEM272"/>
</dbReference>
<organism evidence="2 3">
    <name type="scientific">Strongylus vulgaris</name>
    <name type="common">Blood worm</name>
    <dbReference type="NCBI Taxonomy" id="40348"/>
    <lineage>
        <taxon>Eukaryota</taxon>
        <taxon>Metazoa</taxon>
        <taxon>Ecdysozoa</taxon>
        <taxon>Nematoda</taxon>
        <taxon>Chromadorea</taxon>
        <taxon>Rhabditida</taxon>
        <taxon>Rhabditina</taxon>
        <taxon>Rhabditomorpha</taxon>
        <taxon>Strongyloidea</taxon>
        <taxon>Strongylidae</taxon>
        <taxon>Strongylus</taxon>
    </lineage>
</organism>
<dbReference type="Proteomes" id="UP000270094">
    <property type="component" value="Unassembled WGS sequence"/>
</dbReference>
<protein>
    <submittedName>
        <fullName evidence="2">Uncharacterized protein</fullName>
    </submittedName>
</protein>
<sequence>MSVELQGDEEENRPPDIVLGSILNSIQAADSARERSELIREGLHELARTVIAITLFTLLLCVGIMEFAVGVIKAGSCPINRYIPIWLIVSGAVSCVRNIAGIVFSIMESRNYYEGLLLSSKLGLHPCDLVKGVPLCEQFTSNGARRAAG</sequence>
<keyword evidence="3" id="KW-1185">Reference proteome</keyword>
<evidence type="ECO:0000256" key="1">
    <source>
        <dbReference type="SAM" id="Phobius"/>
    </source>
</evidence>
<keyword evidence="1" id="KW-1133">Transmembrane helix</keyword>
<dbReference type="AlphaFoldDB" id="A0A3P7KB54"/>
<keyword evidence="1" id="KW-0812">Transmembrane</keyword>
<proteinExistence type="predicted"/>
<feature type="transmembrane region" description="Helical" evidence="1">
    <location>
        <begin position="84"/>
        <end position="107"/>
    </location>
</feature>
<keyword evidence="1" id="KW-0472">Membrane</keyword>